<reference evidence="4" key="3">
    <citation type="journal article" date="2005" name="Nature">
        <title>The map-based sequence of the rice genome.</title>
        <authorList>
            <consortium name="International rice genome sequencing project (IRGSP)"/>
            <person name="Matsumoto T."/>
            <person name="Wu J."/>
            <person name="Kanamori H."/>
            <person name="Katayose Y."/>
            <person name="Fujisawa M."/>
            <person name="Namiki N."/>
            <person name="Mizuno H."/>
            <person name="Yamamoto K."/>
            <person name="Antonio B.A."/>
            <person name="Baba T."/>
            <person name="Sakata K."/>
            <person name="Nagamura Y."/>
            <person name="Aoki H."/>
            <person name="Arikawa K."/>
            <person name="Arita K."/>
            <person name="Bito T."/>
            <person name="Chiden Y."/>
            <person name="Fujitsuka N."/>
            <person name="Fukunaka R."/>
            <person name="Hamada M."/>
            <person name="Harada C."/>
            <person name="Hayashi A."/>
            <person name="Hijishita S."/>
            <person name="Honda M."/>
            <person name="Hosokawa S."/>
            <person name="Ichikawa Y."/>
            <person name="Idonuma A."/>
            <person name="Iijima M."/>
            <person name="Ikeda M."/>
            <person name="Ikeno M."/>
            <person name="Ito K."/>
            <person name="Ito S."/>
            <person name="Ito T."/>
            <person name="Ito Y."/>
            <person name="Ito Y."/>
            <person name="Iwabuchi A."/>
            <person name="Kamiya K."/>
            <person name="Karasawa W."/>
            <person name="Kurita K."/>
            <person name="Katagiri S."/>
            <person name="Kikuta A."/>
            <person name="Kobayashi H."/>
            <person name="Kobayashi N."/>
            <person name="Machita K."/>
            <person name="Maehara T."/>
            <person name="Masukawa M."/>
            <person name="Mizubayashi T."/>
            <person name="Mukai Y."/>
            <person name="Nagasaki H."/>
            <person name="Nagata Y."/>
            <person name="Naito S."/>
            <person name="Nakashima M."/>
            <person name="Nakama Y."/>
            <person name="Nakamichi Y."/>
            <person name="Nakamura M."/>
            <person name="Meguro A."/>
            <person name="Negishi M."/>
            <person name="Ohta I."/>
            <person name="Ohta T."/>
            <person name="Okamoto M."/>
            <person name="Ono N."/>
            <person name="Saji S."/>
            <person name="Sakaguchi M."/>
            <person name="Sakai K."/>
            <person name="Shibata M."/>
            <person name="Shimokawa T."/>
            <person name="Song J."/>
            <person name="Takazaki Y."/>
            <person name="Terasawa K."/>
            <person name="Tsugane M."/>
            <person name="Tsuji K."/>
            <person name="Ueda S."/>
            <person name="Waki K."/>
            <person name="Yamagata H."/>
            <person name="Yamamoto M."/>
            <person name="Yamamoto S."/>
            <person name="Yamane H."/>
            <person name="Yoshiki S."/>
            <person name="Yoshihara R."/>
            <person name="Yukawa K."/>
            <person name="Zhong H."/>
            <person name="Yano M."/>
            <person name="Yuan Q."/>
            <person name="Ouyang S."/>
            <person name="Liu J."/>
            <person name="Jones K.M."/>
            <person name="Gansberger K."/>
            <person name="Moffat K."/>
            <person name="Hill J."/>
            <person name="Bera J."/>
            <person name="Fadrosh D."/>
            <person name="Jin S."/>
            <person name="Johri S."/>
            <person name="Kim M."/>
            <person name="Overton L."/>
            <person name="Reardon M."/>
            <person name="Tsitrin T."/>
            <person name="Vuong H."/>
            <person name="Weaver B."/>
            <person name="Ciecko A."/>
            <person name="Tallon L."/>
            <person name="Jackson J."/>
            <person name="Pai G."/>
            <person name="Aken S.V."/>
            <person name="Utterback T."/>
            <person name="Reidmuller S."/>
            <person name="Feldblyum T."/>
            <person name="Hsiao J."/>
            <person name="Zismann V."/>
            <person name="Iobst S."/>
            <person name="de Vazeille A.R."/>
            <person name="Buell C.R."/>
            <person name="Ying K."/>
            <person name="Li Y."/>
            <person name="Lu T."/>
            <person name="Huang Y."/>
            <person name="Zhao Q."/>
            <person name="Feng Q."/>
            <person name="Zhang L."/>
            <person name="Zhu J."/>
            <person name="Weng Q."/>
            <person name="Mu J."/>
            <person name="Lu Y."/>
            <person name="Fan D."/>
            <person name="Liu Y."/>
            <person name="Guan J."/>
            <person name="Zhang Y."/>
            <person name="Yu S."/>
            <person name="Liu X."/>
            <person name="Zhang Y."/>
            <person name="Hong G."/>
            <person name="Han B."/>
            <person name="Choisne N."/>
            <person name="Demange N."/>
            <person name="Orjeda G."/>
            <person name="Samain S."/>
            <person name="Cattolico L."/>
            <person name="Pelletier E."/>
            <person name="Couloux A."/>
            <person name="Segurens B."/>
            <person name="Wincker P."/>
            <person name="D'Hont A."/>
            <person name="Scarpelli C."/>
            <person name="Weissenbach J."/>
            <person name="Salanoubat M."/>
            <person name="Quetier F."/>
            <person name="Yu Y."/>
            <person name="Kim H.R."/>
            <person name="Rambo T."/>
            <person name="Currie J."/>
            <person name="Collura K."/>
            <person name="Luo M."/>
            <person name="Yang T."/>
            <person name="Ammiraju J.S.S."/>
            <person name="Engler F."/>
            <person name="Soderlund C."/>
            <person name="Wing R.A."/>
            <person name="Palmer L.E."/>
            <person name="de la Bastide M."/>
            <person name="Spiegel L."/>
            <person name="Nascimento L."/>
            <person name="Zutavern T."/>
            <person name="O'Shaughnessy A."/>
            <person name="Dike S."/>
            <person name="Dedhia N."/>
            <person name="Preston R."/>
            <person name="Balija V."/>
            <person name="McCombie W.R."/>
            <person name="Chow T."/>
            <person name="Chen H."/>
            <person name="Chung M."/>
            <person name="Chen C."/>
            <person name="Shaw J."/>
            <person name="Wu H."/>
            <person name="Hsiao K."/>
            <person name="Chao Y."/>
            <person name="Chu M."/>
            <person name="Cheng C."/>
            <person name="Hour A."/>
            <person name="Lee P."/>
            <person name="Lin S."/>
            <person name="Lin Y."/>
            <person name="Liou J."/>
            <person name="Liu S."/>
            <person name="Hsing Y."/>
            <person name="Raghuvanshi S."/>
            <person name="Mohanty A."/>
            <person name="Bharti A.K."/>
            <person name="Gaur A."/>
            <person name="Gupta V."/>
            <person name="Kumar D."/>
            <person name="Ravi V."/>
            <person name="Vij S."/>
            <person name="Kapur A."/>
            <person name="Khurana P."/>
            <person name="Khurana P."/>
            <person name="Khurana J.P."/>
            <person name="Tyagi A.K."/>
            <person name="Gaikwad K."/>
            <person name="Singh A."/>
            <person name="Dalal V."/>
            <person name="Srivastava S."/>
            <person name="Dixit A."/>
            <person name="Pal A.K."/>
            <person name="Ghazi I.A."/>
            <person name="Yadav M."/>
            <person name="Pandit A."/>
            <person name="Bhargava A."/>
            <person name="Sureshbabu K."/>
            <person name="Batra K."/>
            <person name="Sharma T.R."/>
            <person name="Mohapatra T."/>
            <person name="Singh N.K."/>
            <person name="Messing J."/>
            <person name="Nelson A.B."/>
            <person name="Fuks G."/>
            <person name="Kavchok S."/>
            <person name="Keizer G."/>
            <person name="Linton E."/>
            <person name="Llaca V."/>
            <person name="Song R."/>
            <person name="Tanyolac B."/>
            <person name="Young S."/>
            <person name="Ho-Il K."/>
            <person name="Hahn J.H."/>
            <person name="Sangsakoo G."/>
            <person name="Vanavichit A."/>
            <person name="de Mattos Luiz.A.T."/>
            <person name="Zimmer P.D."/>
            <person name="Malone G."/>
            <person name="Dellagostin O."/>
            <person name="de Oliveira A.C."/>
            <person name="Bevan M."/>
            <person name="Bancroft I."/>
            <person name="Minx P."/>
            <person name="Cordum H."/>
            <person name="Wilson R."/>
            <person name="Cheng Z."/>
            <person name="Jin W."/>
            <person name="Jiang J."/>
            <person name="Leong S.A."/>
            <person name="Iwama H."/>
            <person name="Gojobori T."/>
            <person name="Itoh T."/>
            <person name="Niimura Y."/>
            <person name="Fujii Y."/>
            <person name="Habara T."/>
            <person name="Sakai H."/>
            <person name="Sato Y."/>
            <person name="Wilson G."/>
            <person name="Kumar K."/>
            <person name="McCouch S."/>
            <person name="Juretic N."/>
            <person name="Hoen D."/>
            <person name="Wright S."/>
            <person name="Bruskiewich R."/>
            <person name="Bureau T."/>
            <person name="Miyao A."/>
            <person name="Hirochika H."/>
            <person name="Nishikawa T."/>
            <person name="Kadowaki K."/>
            <person name="Sugiura M."/>
            <person name="Burr B."/>
            <person name="Sasaki T."/>
        </authorList>
    </citation>
    <scope>NUCLEOTIDE SEQUENCE [LARGE SCALE GENOMIC DNA]</scope>
    <source>
        <strain evidence="4">cv. Nipponbare</strain>
    </source>
</reference>
<sequence>MADAPMLHHRSTSAGMWDHCTGIPRRPAFVRRTPRHTHRQLLLTPWLPPLPPVAPPHAALASSTTKCASCASLASHHRRASRAKPASTPPAAPRRPPLPSVAPLFAKPVSDPSNRYRAGQAWQPLLPTASHLTAVQPPRSPSFPAARLLPASKL</sequence>
<reference evidence="4" key="4">
    <citation type="journal article" date="2008" name="Nucleic Acids Res.">
        <title>The rice annotation project database (RAP-DB): 2008 update.</title>
        <authorList>
            <consortium name="The rice annotation project (RAP)"/>
        </authorList>
    </citation>
    <scope>GENOME REANNOTATION</scope>
    <source>
        <strain evidence="4">cv. Nipponbare</strain>
    </source>
</reference>
<dbReference type="AlphaFoldDB" id="Q8H4C5"/>
<feature type="region of interest" description="Disordered" evidence="1">
    <location>
        <begin position="129"/>
        <end position="154"/>
    </location>
</feature>
<accession>Q8H4C5</accession>
<organism evidence="2 4">
    <name type="scientific">Oryza sativa subsp. japonica</name>
    <name type="common">Rice</name>
    <dbReference type="NCBI Taxonomy" id="39947"/>
    <lineage>
        <taxon>Eukaryota</taxon>
        <taxon>Viridiplantae</taxon>
        <taxon>Streptophyta</taxon>
        <taxon>Embryophyta</taxon>
        <taxon>Tracheophyta</taxon>
        <taxon>Spermatophyta</taxon>
        <taxon>Magnoliopsida</taxon>
        <taxon>Liliopsida</taxon>
        <taxon>Poales</taxon>
        <taxon>Poaceae</taxon>
        <taxon>BOP clade</taxon>
        <taxon>Oryzoideae</taxon>
        <taxon>Oryzeae</taxon>
        <taxon>Oryzinae</taxon>
        <taxon>Oryza</taxon>
        <taxon>Oryza sativa</taxon>
    </lineage>
</organism>
<proteinExistence type="predicted"/>
<name>Q8H4C5_ORYSJ</name>
<protein>
    <submittedName>
        <fullName evidence="2">Uncharacterized protein</fullName>
    </submittedName>
</protein>
<reference evidence="3" key="2">
    <citation type="submission" date="2002-05" db="EMBL/GenBank/DDBJ databases">
        <title>Oryza sativa nipponbare(GA3) genomic DNA, chromosome 7, PAC clone:P0650C03.</title>
        <authorList>
            <person name="Sasaki T."/>
            <person name="Matsumoto T."/>
            <person name="Katayose Y."/>
        </authorList>
    </citation>
    <scope>NUCLEOTIDE SEQUENCE</scope>
</reference>
<dbReference type="EMBL" id="AP005320">
    <property type="protein sequence ID" value="BAD31306.1"/>
    <property type="molecule type" value="Genomic_DNA"/>
</dbReference>
<dbReference type="EMBL" id="AP004269">
    <property type="protein sequence ID" value="BAC20702.1"/>
    <property type="molecule type" value="Genomic_DNA"/>
</dbReference>
<evidence type="ECO:0000313" key="3">
    <source>
        <dbReference type="EMBL" id="BAD31306.1"/>
    </source>
</evidence>
<gene>
    <name evidence="2" type="primary">P0048D08.125</name>
    <name evidence="3" type="ORF">P0650C03.4</name>
</gene>
<evidence type="ECO:0000313" key="2">
    <source>
        <dbReference type="EMBL" id="BAC20702.1"/>
    </source>
</evidence>
<evidence type="ECO:0000256" key="1">
    <source>
        <dbReference type="SAM" id="MobiDB-lite"/>
    </source>
</evidence>
<reference evidence="2" key="1">
    <citation type="submission" date="2001-10" db="EMBL/GenBank/DDBJ databases">
        <title>Oryza sativa nipponbare(GA3) genomic DNA, chromosome 7, PAC clone:P0048D08.</title>
        <authorList>
            <person name="Sasaki T."/>
            <person name="Matsumoto T."/>
            <person name="Yamamoto K."/>
        </authorList>
    </citation>
    <scope>NUCLEOTIDE SEQUENCE</scope>
</reference>
<feature type="region of interest" description="Disordered" evidence="1">
    <location>
        <begin position="71"/>
        <end position="112"/>
    </location>
</feature>
<feature type="compositionally biased region" description="Pro residues" evidence="1">
    <location>
        <begin position="87"/>
        <end position="100"/>
    </location>
</feature>
<evidence type="ECO:0000313" key="4">
    <source>
        <dbReference type="Proteomes" id="UP000000763"/>
    </source>
</evidence>
<dbReference type="Proteomes" id="UP000000763">
    <property type="component" value="Chromosome 7"/>
</dbReference>